<dbReference type="PANTHER" id="PTHR43591:SF24">
    <property type="entry name" value="2-METHOXY-6-POLYPRENYL-1,4-BENZOQUINOL METHYLASE, MITOCHONDRIAL"/>
    <property type="match status" value="1"/>
</dbReference>
<dbReference type="Proteomes" id="UP000552097">
    <property type="component" value="Unassembled WGS sequence"/>
</dbReference>
<dbReference type="GO" id="GO:0032259">
    <property type="term" value="P:methylation"/>
    <property type="evidence" value="ECO:0007669"/>
    <property type="project" value="UniProtKB-KW"/>
</dbReference>
<proteinExistence type="predicted"/>
<dbReference type="Pfam" id="PF13649">
    <property type="entry name" value="Methyltransf_25"/>
    <property type="match status" value="1"/>
</dbReference>
<organism evidence="2 3">
    <name type="scientific">Saccharothrix ecbatanensis</name>
    <dbReference type="NCBI Taxonomy" id="1105145"/>
    <lineage>
        <taxon>Bacteria</taxon>
        <taxon>Bacillati</taxon>
        <taxon>Actinomycetota</taxon>
        <taxon>Actinomycetes</taxon>
        <taxon>Pseudonocardiales</taxon>
        <taxon>Pseudonocardiaceae</taxon>
        <taxon>Saccharothrix</taxon>
    </lineage>
</organism>
<keyword evidence="2" id="KW-0808">Transferase</keyword>
<dbReference type="InterPro" id="IPR029063">
    <property type="entry name" value="SAM-dependent_MTases_sf"/>
</dbReference>
<gene>
    <name evidence="2" type="ORF">F4560_001319</name>
</gene>
<evidence type="ECO:0000313" key="2">
    <source>
        <dbReference type="EMBL" id="MBB5801551.1"/>
    </source>
</evidence>
<accession>A0A7W9LZ76</accession>
<evidence type="ECO:0000313" key="3">
    <source>
        <dbReference type="Proteomes" id="UP000552097"/>
    </source>
</evidence>
<keyword evidence="2" id="KW-0489">Methyltransferase</keyword>
<keyword evidence="3" id="KW-1185">Reference proteome</keyword>
<dbReference type="EMBL" id="JACHMO010000001">
    <property type="protein sequence ID" value="MBB5801551.1"/>
    <property type="molecule type" value="Genomic_DNA"/>
</dbReference>
<dbReference type="Gene3D" id="3.40.50.150">
    <property type="entry name" value="Vaccinia Virus protein VP39"/>
    <property type="match status" value="1"/>
</dbReference>
<reference evidence="2 3" key="1">
    <citation type="submission" date="2020-08" db="EMBL/GenBank/DDBJ databases">
        <title>Sequencing the genomes of 1000 actinobacteria strains.</title>
        <authorList>
            <person name="Klenk H.-P."/>
        </authorList>
    </citation>
    <scope>NUCLEOTIDE SEQUENCE [LARGE SCALE GENOMIC DNA]</scope>
    <source>
        <strain evidence="2 3">DSM 45486</strain>
    </source>
</reference>
<comment type="caution">
    <text evidence="2">The sequence shown here is derived from an EMBL/GenBank/DDBJ whole genome shotgun (WGS) entry which is preliminary data.</text>
</comment>
<dbReference type="RefSeq" id="WP_184917523.1">
    <property type="nucleotide sequence ID" value="NZ_JACHMO010000001.1"/>
</dbReference>
<dbReference type="InterPro" id="IPR041698">
    <property type="entry name" value="Methyltransf_25"/>
</dbReference>
<name>A0A7W9LZ76_9PSEU</name>
<dbReference type="CDD" id="cd02440">
    <property type="entry name" value="AdoMet_MTases"/>
    <property type="match status" value="1"/>
</dbReference>
<dbReference type="GO" id="GO:0008168">
    <property type="term" value="F:methyltransferase activity"/>
    <property type="evidence" value="ECO:0007669"/>
    <property type="project" value="UniProtKB-KW"/>
</dbReference>
<dbReference type="SUPFAM" id="SSF53335">
    <property type="entry name" value="S-adenosyl-L-methionine-dependent methyltransferases"/>
    <property type="match status" value="1"/>
</dbReference>
<feature type="domain" description="Methyltransferase" evidence="1">
    <location>
        <begin position="47"/>
        <end position="139"/>
    </location>
</feature>
<evidence type="ECO:0000259" key="1">
    <source>
        <dbReference type="Pfam" id="PF13649"/>
    </source>
</evidence>
<dbReference type="AlphaFoldDB" id="A0A7W9LZ76"/>
<sequence length="276" mass="29409">MSDTPREETLRAFDAAAADFTALGRHLWEPIGAATAAAARLRPGDRVLDACCGTGASAIPAARLVGAHGVVDAVDLSGPMVAELSRLSTDVPQVHAHTADVTKWEADAYDAVLCALGIFFFPDMTAGTDRLISLTRPGGRVVFTIWRGESMQLAGRHLGRAVAAATDTPPAKERDPHLIDRINQADSYADWLTGRGLVDVEVAVHELRLPMTPEVAWLVITGSGFRRGLAGLEPDTVDAVRWHYLDSLRADGVTELDATTLIGTGTTDPARPARTE</sequence>
<protein>
    <submittedName>
        <fullName evidence="2">SAM-dependent methyltransferase</fullName>
    </submittedName>
</protein>
<dbReference type="PANTHER" id="PTHR43591">
    <property type="entry name" value="METHYLTRANSFERASE"/>
    <property type="match status" value="1"/>
</dbReference>